<evidence type="ECO:0000256" key="4">
    <source>
        <dbReference type="ARBA" id="ARBA00022679"/>
    </source>
</evidence>
<dbReference type="Gene3D" id="1.10.600.10">
    <property type="entry name" value="Farnesyl Diphosphate Synthase"/>
    <property type="match status" value="1"/>
</dbReference>
<accession>A0A2S6AAZ5</accession>
<evidence type="ECO:0000313" key="9">
    <source>
        <dbReference type="Proteomes" id="UP000238356"/>
    </source>
</evidence>
<dbReference type="AlphaFoldDB" id="A0A2S6AAZ5"/>
<evidence type="ECO:0000256" key="1">
    <source>
        <dbReference type="ARBA" id="ARBA00001946"/>
    </source>
</evidence>
<protein>
    <submittedName>
        <fullName evidence="8">Polyprenyl synthetase</fullName>
    </submittedName>
</protein>
<proteinExistence type="inferred from homology"/>
<dbReference type="SFLD" id="SFLDS00005">
    <property type="entry name" value="Isoprenoid_Synthase_Type_I"/>
    <property type="match status" value="1"/>
</dbReference>
<keyword evidence="6" id="KW-0460">Magnesium</keyword>
<comment type="caution">
    <text evidence="8">The sequence shown here is derived from an EMBL/GenBank/DDBJ whole genome shotgun (WGS) entry which is preliminary data.</text>
</comment>
<comment type="pathway">
    <text evidence="2">Isoprenoid biosynthesis.</text>
</comment>
<dbReference type="PANTHER" id="PTHR12001:SF85">
    <property type="entry name" value="SHORT CHAIN ISOPRENYL DIPHOSPHATE SYNTHASE"/>
    <property type="match status" value="1"/>
</dbReference>
<dbReference type="InterPro" id="IPR033749">
    <property type="entry name" value="Polyprenyl_synt_CS"/>
</dbReference>
<comment type="similarity">
    <text evidence="3 7">Belongs to the FPP/GGPP synthase family.</text>
</comment>
<comment type="cofactor">
    <cofactor evidence="1">
        <name>Mg(2+)</name>
        <dbReference type="ChEBI" id="CHEBI:18420"/>
    </cofactor>
</comment>
<dbReference type="PROSITE" id="PS00444">
    <property type="entry name" value="POLYPRENYL_SYNTHASE_2"/>
    <property type="match status" value="1"/>
</dbReference>
<organism evidence="8 9">
    <name type="scientific">Nocardia nova</name>
    <dbReference type="NCBI Taxonomy" id="37330"/>
    <lineage>
        <taxon>Bacteria</taxon>
        <taxon>Bacillati</taxon>
        <taxon>Actinomycetota</taxon>
        <taxon>Actinomycetes</taxon>
        <taxon>Mycobacteriales</taxon>
        <taxon>Nocardiaceae</taxon>
        <taxon>Nocardia</taxon>
    </lineage>
</organism>
<dbReference type="Pfam" id="PF00348">
    <property type="entry name" value="polyprenyl_synt"/>
    <property type="match status" value="1"/>
</dbReference>
<evidence type="ECO:0000256" key="6">
    <source>
        <dbReference type="ARBA" id="ARBA00022842"/>
    </source>
</evidence>
<dbReference type="InterPro" id="IPR000092">
    <property type="entry name" value="Polyprenyl_synt"/>
</dbReference>
<dbReference type="CDD" id="cd00685">
    <property type="entry name" value="Trans_IPPS_HT"/>
    <property type="match status" value="1"/>
</dbReference>
<dbReference type="InterPro" id="IPR008949">
    <property type="entry name" value="Isoprenoid_synthase_dom_sf"/>
</dbReference>
<keyword evidence="4 7" id="KW-0808">Transferase</keyword>
<evidence type="ECO:0000256" key="5">
    <source>
        <dbReference type="ARBA" id="ARBA00022723"/>
    </source>
</evidence>
<evidence type="ECO:0000256" key="2">
    <source>
        <dbReference type="ARBA" id="ARBA00005128"/>
    </source>
</evidence>
<dbReference type="GO" id="GO:0008299">
    <property type="term" value="P:isoprenoid biosynthetic process"/>
    <property type="evidence" value="ECO:0007669"/>
    <property type="project" value="InterPro"/>
</dbReference>
<dbReference type="Proteomes" id="UP000238356">
    <property type="component" value="Unassembled WGS sequence"/>
</dbReference>
<dbReference type="EMBL" id="PSZD01000004">
    <property type="protein sequence ID" value="PPJ30692.1"/>
    <property type="molecule type" value="Genomic_DNA"/>
</dbReference>
<evidence type="ECO:0000256" key="3">
    <source>
        <dbReference type="ARBA" id="ARBA00006706"/>
    </source>
</evidence>
<keyword evidence="5" id="KW-0479">Metal-binding</keyword>
<reference evidence="8 9" key="1">
    <citation type="submission" date="2018-02" db="EMBL/GenBank/DDBJ databases">
        <title>8 Nocardia nova and 1 Nocardia cyriacigeorgica strain used for evolution to TMP-SMX.</title>
        <authorList>
            <person name="Mehta H."/>
            <person name="Weng J."/>
            <person name="Shamoo Y."/>
        </authorList>
    </citation>
    <scope>NUCLEOTIDE SEQUENCE [LARGE SCALE GENOMIC DNA]</scope>
    <source>
        <strain evidence="8 9">BAA2227</strain>
    </source>
</reference>
<dbReference type="SUPFAM" id="SSF48576">
    <property type="entry name" value="Terpenoid synthases"/>
    <property type="match status" value="1"/>
</dbReference>
<dbReference type="PROSITE" id="PS00723">
    <property type="entry name" value="POLYPRENYL_SYNTHASE_1"/>
    <property type="match status" value="1"/>
</dbReference>
<name>A0A2S6AAZ5_9NOCA</name>
<dbReference type="GO" id="GO:0004659">
    <property type="term" value="F:prenyltransferase activity"/>
    <property type="evidence" value="ECO:0007669"/>
    <property type="project" value="InterPro"/>
</dbReference>
<dbReference type="GO" id="GO:0046872">
    <property type="term" value="F:metal ion binding"/>
    <property type="evidence" value="ECO:0007669"/>
    <property type="project" value="UniProtKB-KW"/>
</dbReference>
<gene>
    <name evidence="8" type="ORF">C5F51_08485</name>
</gene>
<keyword evidence="9" id="KW-1185">Reference proteome</keyword>
<evidence type="ECO:0000313" key="8">
    <source>
        <dbReference type="EMBL" id="PPJ30692.1"/>
    </source>
</evidence>
<evidence type="ECO:0000256" key="7">
    <source>
        <dbReference type="RuleBase" id="RU004466"/>
    </source>
</evidence>
<sequence length="425" mass="45695">MCIIYASFAVALGSDVEGGSPDGPEYAVSIPASESQPAPHIAVPPNRGVDVSVTIDNSHRLCSPATILADHPVNTVDGVARWRTAVRDRVLTELDAFLRENRIGAVQEIAVDDIARQYVAGGKCLRSTFMYIGWLCGEAPDAAALRAAAALELVHAFAMIQDDVMDESELRRGAPTGHVAFADAHRNRRMPGDAGRFGESAAVLLGDICLVWADKMLRESGIRPDCLYRVWPRFDEMRIELAVGQFGDLLNDVRTEPDFGQVLALARAKSGNYTVRRPLELGAAMAGCDESTLSALSRYGRAVGEAFQMRDDLLGVFGTPDATGKPGDGDLTQHKATTVVIAARQLADPAARRELDTLLSAPVVDAGATDRLRALITDSGAPARIEAMISDRVGEARRTIESTTLPEPMRRVLDGMGLICVTRHP</sequence>
<dbReference type="PANTHER" id="PTHR12001">
    <property type="entry name" value="GERANYLGERANYL PYROPHOSPHATE SYNTHASE"/>
    <property type="match status" value="1"/>
</dbReference>